<dbReference type="Proteomes" id="UP000824533">
    <property type="component" value="Linkage Group LG16"/>
</dbReference>
<accession>A0ACC1CUK7</accession>
<proteinExistence type="predicted"/>
<protein>
    <submittedName>
        <fullName evidence="1">Uncharacterized protein</fullName>
    </submittedName>
</protein>
<gene>
    <name evidence="1" type="ORF">K1T71_009260</name>
</gene>
<reference evidence="1 2" key="1">
    <citation type="journal article" date="2021" name="Front. Genet.">
        <title>Chromosome-Level Genome Assembly Reveals Significant Gene Expansion in the Toll and IMD Signaling Pathways of Dendrolimus kikuchii.</title>
        <authorList>
            <person name="Zhou J."/>
            <person name="Wu P."/>
            <person name="Xiong Z."/>
            <person name="Liu N."/>
            <person name="Zhao N."/>
            <person name="Ji M."/>
            <person name="Qiu Y."/>
            <person name="Yang B."/>
        </authorList>
    </citation>
    <scope>NUCLEOTIDE SEQUENCE [LARGE SCALE GENOMIC DNA]</scope>
    <source>
        <strain evidence="1">Ann1</strain>
    </source>
</reference>
<organism evidence="1 2">
    <name type="scientific">Dendrolimus kikuchii</name>
    <dbReference type="NCBI Taxonomy" id="765133"/>
    <lineage>
        <taxon>Eukaryota</taxon>
        <taxon>Metazoa</taxon>
        <taxon>Ecdysozoa</taxon>
        <taxon>Arthropoda</taxon>
        <taxon>Hexapoda</taxon>
        <taxon>Insecta</taxon>
        <taxon>Pterygota</taxon>
        <taxon>Neoptera</taxon>
        <taxon>Endopterygota</taxon>
        <taxon>Lepidoptera</taxon>
        <taxon>Glossata</taxon>
        <taxon>Ditrysia</taxon>
        <taxon>Bombycoidea</taxon>
        <taxon>Lasiocampidae</taxon>
        <taxon>Dendrolimus</taxon>
    </lineage>
</organism>
<evidence type="ECO:0000313" key="2">
    <source>
        <dbReference type="Proteomes" id="UP000824533"/>
    </source>
</evidence>
<keyword evidence="2" id="KW-1185">Reference proteome</keyword>
<dbReference type="EMBL" id="CM034402">
    <property type="protein sequence ID" value="KAJ0175119.1"/>
    <property type="molecule type" value="Genomic_DNA"/>
</dbReference>
<comment type="caution">
    <text evidence="1">The sequence shown here is derived from an EMBL/GenBank/DDBJ whole genome shotgun (WGS) entry which is preliminary data.</text>
</comment>
<name>A0ACC1CUK7_9NEOP</name>
<evidence type="ECO:0000313" key="1">
    <source>
        <dbReference type="EMBL" id="KAJ0175119.1"/>
    </source>
</evidence>
<sequence length="304" mass="34841">MRWILKSIFLLGIIIPLSWSRHVQFFRKDYTYVAEYDAFYKLHFDLKGVSWSSAFLACDDEGAKLFYPKTKEEWHVAKNLSESIDLPNSKRDIFVGFHNEYNLGQFITVDGSSTPSPILQQELSVNSNPGEQCILMNIETGSYKIDSCERNPDLPIPFICKRVDDESCPTIDSDYKYMKGSKKCFKVNNRKTMWQDAMHTCFMEGGTLAVTDNIADTHSLQNLIGSNQYYFVGFNRLFHNGDLYTVKGEKLDETKAVNLRDSDSNSPHACGVLKNSLNNYGMYISTTECGERLPFICEIDMIYK</sequence>